<sequence>MMPKIGRGWRIVASGSVTRPKVERLGDPMLSLIHLTTIWWPRSTLRHAVIQKEPLWIIFQQAWITIQFVRNVILHGARHIHDIQKGNGGLIRDSVDHYGYRTASEGEDISIFGSQNVWIDHIFMRACHNGLIDVMLFGASDGYSQDEKMQVAIAFNPFGKRLVQRKPRCRYGYIHVVNNDYSYWNMYAIDGSRNLPLLAKATDTLHLLATPMQRLCQRGIMPPKPCGRHGHGYQSEIYS</sequence>
<accession>A0A8S0U9Q7</accession>
<dbReference type="Gene3D" id="2.160.20.10">
    <property type="entry name" value="Single-stranded right-handed beta-helix, Pectin lyase-like"/>
    <property type="match status" value="2"/>
</dbReference>
<dbReference type="GO" id="GO:0030570">
    <property type="term" value="F:pectate lyase activity"/>
    <property type="evidence" value="ECO:0007669"/>
    <property type="project" value="InterPro"/>
</dbReference>
<dbReference type="SMART" id="SM00656">
    <property type="entry name" value="Amb_all"/>
    <property type="match status" value="1"/>
</dbReference>
<proteinExistence type="predicted"/>
<feature type="domain" description="Pectate lyase" evidence="2">
    <location>
        <begin position="28"/>
        <end position="204"/>
    </location>
</feature>
<dbReference type="EMBL" id="CACTIH010007402">
    <property type="protein sequence ID" value="CAA3012499.1"/>
    <property type="molecule type" value="Genomic_DNA"/>
</dbReference>
<comment type="caution">
    <text evidence="3">The sequence shown here is derived from an EMBL/GenBank/DDBJ whole genome shotgun (WGS) entry which is preliminary data.</text>
</comment>
<reference evidence="3 4" key="1">
    <citation type="submission" date="2019-12" db="EMBL/GenBank/DDBJ databases">
        <authorList>
            <person name="Alioto T."/>
            <person name="Alioto T."/>
            <person name="Gomez Garrido J."/>
        </authorList>
    </citation>
    <scope>NUCLEOTIDE SEQUENCE [LARGE SCALE GENOMIC DNA]</scope>
</reference>
<dbReference type="InterPro" id="IPR045032">
    <property type="entry name" value="PEL"/>
</dbReference>
<dbReference type="OrthoDB" id="1730792at2759"/>
<dbReference type="Gramene" id="OE9A050727T1">
    <property type="protein sequence ID" value="OE9A050727C1"/>
    <property type="gene ID" value="OE9A050727"/>
</dbReference>
<name>A0A8S0U9Q7_OLEEU</name>
<dbReference type="InterPro" id="IPR012334">
    <property type="entry name" value="Pectin_lyas_fold"/>
</dbReference>
<evidence type="ECO:0000256" key="1">
    <source>
        <dbReference type="ARBA" id="ARBA00023239"/>
    </source>
</evidence>
<dbReference type="PANTHER" id="PTHR31683:SF181">
    <property type="entry name" value="PECTATE LYASE 6-RELATED"/>
    <property type="match status" value="1"/>
</dbReference>
<evidence type="ECO:0000313" key="4">
    <source>
        <dbReference type="Proteomes" id="UP000594638"/>
    </source>
</evidence>
<dbReference type="Proteomes" id="UP000594638">
    <property type="component" value="Unassembled WGS sequence"/>
</dbReference>
<dbReference type="AlphaFoldDB" id="A0A8S0U9Q7"/>
<keyword evidence="1" id="KW-0456">Lyase</keyword>
<gene>
    <name evidence="3" type="ORF">OLEA9_A050727</name>
</gene>
<organism evidence="3 4">
    <name type="scientific">Olea europaea subsp. europaea</name>
    <dbReference type="NCBI Taxonomy" id="158383"/>
    <lineage>
        <taxon>Eukaryota</taxon>
        <taxon>Viridiplantae</taxon>
        <taxon>Streptophyta</taxon>
        <taxon>Embryophyta</taxon>
        <taxon>Tracheophyta</taxon>
        <taxon>Spermatophyta</taxon>
        <taxon>Magnoliopsida</taxon>
        <taxon>eudicotyledons</taxon>
        <taxon>Gunneridae</taxon>
        <taxon>Pentapetalae</taxon>
        <taxon>asterids</taxon>
        <taxon>lamiids</taxon>
        <taxon>Lamiales</taxon>
        <taxon>Oleaceae</taxon>
        <taxon>Oleeae</taxon>
        <taxon>Olea</taxon>
    </lineage>
</organism>
<evidence type="ECO:0000259" key="2">
    <source>
        <dbReference type="SMART" id="SM00656"/>
    </source>
</evidence>
<dbReference type="InterPro" id="IPR002022">
    <property type="entry name" value="Pec_lyase"/>
</dbReference>
<dbReference type="PANTHER" id="PTHR31683">
    <property type="entry name" value="PECTATE LYASE 18-RELATED"/>
    <property type="match status" value="1"/>
</dbReference>
<dbReference type="SUPFAM" id="SSF51126">
    <property type="entry name" value="Pectin lyase-like"/>
    <property type="match status" value="1"/>
</dbReference>
<dbReference type="InterPro" id="IPR011050">
    <property type="entry name" value="Pectin_lyase_fold/virulence"/>
</dbReference>
<dbReference type="Pfam" id="PF00544">
    <property type="entry name" value="Pectate_lyase_4"/>
    <property type="match status" value="1"/>
</dbReference>
<evidence type="ECO:0000313" key="3">
    <source>
        <dbReference type="EMBL" id="CAA3012499.1"/>
    </source>
</evidence>
<keyword evidence="4" id="KW-1185">Reference proteome</keyword>
<protein>
    <recommendedName>
        <fullName evidence="2">Pectate lyase domain-containing protein</fullName>
    </recommendedName>
</protein>